<evidence type="ECO:0000256" key="3">
    <source>
        <dbReference type="SAM" id="Phobius"/>
    </source>
</evidence>
<dbReference type="SUPFAM" id="SSF54452">
    <property type="entry name" value="MHC antigen-recognition domain"/>
    <property type="match status" value="1"/>
</dbReference>
<dbReference type="Proteomes" id="UP000504632">
    <property type="component" value="Chromosome 2"/>
</dbReference>
<keyword evidence="1" id="KW-0325">Glycoprotein</keyword>
<dbReference type="InterPro" id="IPR003597">
    <property type="entry name" value="Ig_C1-set"/>
</dbReference>
<evidence type="ECO:0000313" key="6">
    <source>
        <dbReference type="RefSeq" id="XP_030621053.1"/>
    </source>
</evidence>
<dbReference type="InterPro" id="IPR013783">
    <property type="entry name" value="Ig-like_fold"/>
</dbReference>
<dbReference type="InterPro" id="IPR011162">
    <property type="entry name" value="MHC_I/II-like_Ag-recog"/>
</dbReference>
<organism evidence="5 6">
    <name type="scientific">Chanos chanos</name>
    <name type="common">Milkfish</name>
    <name type="synonym">Mugil chanos</name>
    <dbReference type="NCBI Taxonomy" id="29144"/>
    <lineage>
        <taxon>Eukaryota</taxon>
        <taxon>Metazoa</taxon>
        <taxon>Chordata</taxon>
        <taxon>Craniata</taxon>
        <taxon>Vertebrata</taxon>
        <taxon>Euteleostomi</taxon>
        <taxon>Actinopterygii</taxon>
        <taxon>Neopterygii</taxon>
        <taxon>Teleostei</taxon>
        <taxon>Ostariophysi</taxon>
        <taxon>Gonorynchiformes</taxon>
        <taxon>Chanidae</taxon>
        <taxon>Chanos</taxon>
    </lineage>
</organism>
<evidence type="ECO:0000259" key="4">
    <source>
        <dbReference type="PROSITE" id="PS50835"/>
    </source>
</evidence>
<evidence type="ECO:0000256" key="1">
    <source>
        <dbReference type="ARBA" id="ARBA00023180"/>
    </source>
</evidence>
<dbReference type="AlphaFoldDB" id="A0A6J2ULZ7"/>
<dbReference type="GeneID" id="115804686"/>
<name>A0A6J2ULZ7_CHACN</name>
<comment type="similarity">
    <text evidence="2">Belongs to the MHC class I family.</text>
</comment>
<evidence type="ECO:0000313" key="5">
    <source>
        <dbReference type="Proteomes" id="UP000504632"/>
    </source>
</evidence>
<dbReference type="GO" id="GO:0006955">
    <property type="term" value="P:immune response"/>
    <property type="evidence" value="ECO:0007669"/>
    <property type="project" value="TreeGrafter"/>
</dbReference>
<accession>A0A6J2ULZ7</accession>
<feature type="transmembrane region" description="Helical" evidence="3">
    <location>
        <begin position="279"/>
        <end position="303"/>
    </location>
</feature>
<dbReference type="InterPro" id="IPR011161">
    <property type="entry name" value="MHC_I-like_Ag-recog"/>
</dbReference>
<dbReference type="SUPFAM" id="SSF48726">
    <property type="entry name" value="Immunoglobulin"/>
    <property type="match status" value="1"/>
</dbReference>
<keyword evidence="5" id="KW-1185">Reference proteome</keyword>
<dbReference type="InterPro" id="IPR036179">
    <property type="entry name" value="Ig-like_dom_sf"/>
</dbReference>
<keyword evidence="3" id="KW-1133">Transmembrane helix</keyword>
<dbReference type="InterPro" id="IPR001039">
    <property type="entry name" value="MHC_I_a_a1/a2"/>
</dbReference>
<dbReference type="PROSITE" id="PS50835">
    <property type="entry name" value="IG_LIKE"/>
    <property type="match status" value="1"/>
</dbReference>
<proteinExistence type="inferred from homology"/>
<feature type="domain" description="Ig-like" evidence="4">
    <location>
        <begin position="180"/>
        <end position="270"/>
    </location>
</feature>
<evidence type="ECO:0000256" key="2">
    <source>
        <dbReference type="RuleBase" id="RU004439"/>
    </source>
</evidence>
<dbReference type="PANTHER" id="PTHR16675">
    <property type="entry name" value="MHC CLASS I-RELATED"/>
    <property type="match status" value="1"/>
</dbReference>
<dbReference type="Pfam" id="PF07654">
    <property type="entry name" value="C1-set"/>
    <property type="match status" value="1"/>
</dbReference>
<dbReference type="SMART" id="SM00407">
    <property type="entry name" value="IGc1"/>
    <property type="match status" value="1"/>
</dbReference>
<dbReference type="GO" id="GO:0005615">
    <property type="term" value="C:extracellular space"/>
    <property type="evidence" value="ECO:0007669"/>
    <property type="project" value="TreeGrafter"/>
</dbReference>
<reference evidence="6" key="1">
    <citation type="submission" date="2025-08" db="UniProtKB">
        <authorList>
            <consortium name="RefSeq"/>
        </authorList>
    </citation>
    <scope>IDENTIFICATION</scope>
</reference>
<dbReference type="GO" id="GO:0009897">
    <property type="term" value="C:external side of plasma membrane"/>
    <property type="evidence" value="ECO:0007669"/>
    <property type="project" value="TreeGrafter"/>
</dbReference>
<dbReference type="InterPro" id="IPR007110">
    <property type="entry name" value="Ig-like_dom"/>
</dbReference>
<dbReference type="PRINTS" id="PR01638">
    <property type="entry name" value="MHCCLASSI"/>
</dbReference>
<dbReference type="InParanoid" id="A0A6J2ULZ7"/>
<sequence length="305" mass="34825">MKVHRLRRHCIATRGTWFPKNVQFLMLDDVVVSYYNSSADRETKIPDWLSHPEGLKFWKEISENLKFNRHVMNTAVNLINERLNGSHDHTYQAQGWCQLNPDNTTLASMGHAYDGKDFVSFDVKSQMWTAAVPEAVFYKLKRERDLEDLHRLTTHYESGCISWLKKLLQFSLKVLEKKAPQVKIVEGPTQDAFEMELTCHVTGFYPKEVQVEWLGPDNRPLVQGVSGDAVLPNGDGTYQLRRRVRVPEGAQNSEGYRCLVLHSSVRGNITVNWVPKRNLSIVFVTVGVVSLILAATAAVWCLLSR</sequence>
<keyword evidence="3" id="KW-0812">Transmembrane</keyword>
<keyword evidence="3" id="KW-0472">Membrane</keyword>
<dbReference type="Gene3D" id="3.30.500.10">
    <property type="entry name" value="MHC class I-like antigen recognition-like"/>
    <property type="match status" value="1"/>
</dbReference>
<dbReference type="Gene3D" id="2.60.40.10">
    <property type="entry name" value="Immunoglobulins"/>
    <property type="match status" value="1"/>
</dbReference>
<dbReference type="PANTHER" id="PTHR16675:SF235">
    <property type="entry name" value="SHKT DOMAIN-CONTAINING PROTEIN"/>
    <property type="match status" value="1"/>
</dbReference>
<protein>
    <submittedName>
        <fullName evidence="6">Major histocompatibility complex class I-related gene protein-like</fullName>
    </submittedName>
</protein>
<dbReference type="InterPro" id="IPR050208">
    <property type="entry name" value="MHC_class-I_related"/>
</dbReference>
<dbReference type="InterPro" id="IPR037055">
    <property type="entry name" value="MHC_I-like_Ag-recog_sf"/>
</dbReference>
<gene>
    <name evidence="6" type="primary">LOC115804686</name>
</gene>
<dbReference type="Pfam" id="PF00129">
    <property type="entry name" value="MHC_I"/>
    <property type="match status" value="1"/>
</dbReference>
<dbReference type="RefSeq" id="XP_030621053.1">
    <property type="nucleotide sequence ID" value="XM_030765193.1"/>
</dbReference>
<dbReference type="OrthoDB" id="8936120at2759"/>